<feature type="signal peptide" evidence="1">
    <location>
        <begin position="1"/>
        <end position="25"/>
    </location>
</feature>
<sequence length="128" mass="12760">MRGPRWLVLAGCVAVMVFGSSSARAGGGGTIEGGTITLVGAIVEPTCSIATQSAALSAAIGKVAGGAATEEACSGPSGAVAKDSPVYVVSAVSLTDAEADPVLKYFNNYVMAGQPQAQHPKLVTQTYE</sequence>
<evidence type="ECO:0000313" key="2">
    <source>
        <dbReference type="EMBL" id="MFK2899833.1"/>
    </source>
</evidence>
<organism evidence="2 3">
    <name type="scientific">Dyella jejuensis</name>
    <dbReference type="NCBI Taxonomy" id="1432009"/>
    <lineage>
        <taxon>Bacteria</taxon>
        <taxon>Pseudomonadati</taxon>
        <taxon>Pseudomonadota</taxon>
        <taxon>Gammaproteobacteria</taxon>
        <taxon>Lysobacterales</taxon>
        <taxon>Rhodanobacteraceae</taxon>
        <taxon>Dyella</taxon>
    </lineage>
</organism>
<comment type="caution">
    <text evidence="2">The sequence shown here is derived from an EMBL/GenBank/DDBJ whole genome shotgun (WGS) entry which is preliminary data.</text>
</comment>
<proteinExistence type="predicted"/>
<accession>A0ABW8JFI4</accession>
<gene>
    <name evidence="2" type="ORF">ISP15_05755</name>
</gene>
<feature type="chain" id="PRO_5046048977" description="Type 1 fimbrial protein" evidence="1">
    <location>
        <begin position="26"/>
        <end position="128"/>
    </location>
</feature>
<name>A0ABW8JFI4_9GAMM</name>
<protein>
    <recommendedName>
        <fullName evidence="4">Type 1 fimbrial protein</fullName>
    </recommendedName>
</protein>
<evidence type="ECO:0000313" key="3">
    <source>
        <dbReference type="Proteomes" id="UP001620461"/>
    </source>
</evidence>
<dbReference type="Proteomes" id="UP001620461">
    <property type="component" value="Unassembled WGS sequence"/>
</dbReference>
<keyword evidence="3" id="KW-1185">Reference proteome</keyword>
<dbReference type="RefSeq" id="WP_404546006.1">
    <property type="nucleotide sequence ID" value="NZ_JADIKJ010000004.1"/>
</dbReference>
<reference evidence="2 3" key="1">
    <citation type="submission" date="2020-10" db="EMBL/GenBank/DDBJ databases">
        <title>Phylogeny of dyella-like bacteria.</title>
        <authorList>
            <person name="Fu J."/>
        </authorList>
    </citation>
    <scope>NUCLEOTIDE SEQUENCE [LARGE SCALE GENOMIC DNA]</scope>
    <source>
        <strain evidence="2 3">JP1</strain>
    </source>
</reference>
<evidence type="ECO:0008006" key="4">
    <source>
        <dbReference type="Google" id="ProtNLM"/>
    </source>
</evidence>
<keyword evidence="1" id="KW-0732">Signal</keyword>
<dbReference type="EMBL" id="JADIKJ010000004">
    <property type="protein sequence ID" value="MFK2899833.1"/>
    <property type="molecule type" value="Genomic_DNA"/>
</dbReference>
<evidence type="ECO:0000256" key="1">
    <source>
        <dbReference type="SAM" id="SignalP"/>
    </source>
</evidence>